<dbReference type="OrthoDB" id="421993at2759"/>
<protein>
    <submittedName>
        <fullName evidence="4">Amidase domain-containing protein</fullName>
    </submittedName>
</protein>
<name>A0A183IC36_9BILA</name>
<dbReference type="GO" id="GO:0050567">
    <property type="term" value="F:glutaminyl-tRNA synthase (glutamine-hydrolyzing) activity"/>
    <property type="evidence" value="ECO:0007669"/>
    <property type="project" value="TreeGrafter"/>
</dbReference>
<dbReference type="Gene3D" id="3.90.1300.10">
    <property type="entry name" value="Amidase signature (AS) domain"/>
    <property type="match status" value="1"/>
</dbReference>
<dbReference type="InterPro" id="IPR036928">
    <property type="entry name" value="AS_sf"/>
</dbReference>
<dbReference type="SUPFAM" id="SSF75304">
    <property type="entry name" value="Amidase signature (AS) enzymes"/>
    <property type="match status" value="1"/>
</dbReference>
<dbReference type="InterPro" id="IPR023631">
    <property type="entry name" value="Amidase_dom"/>
</dbReference>
<dbReference type="InterPro" id="IPR000120">
    <property type="entry name" value="Amidase"/>
</dbReference>
<evidence type="ECO:0000313" key="3">
    <source>
        <dbReference type="Proteomes" id="UP000270296"/>
    </source>
</evidence>
<gene>
    <name evidence="2" type="ORF">SBAD_LOCUS1180</name>
</gene>
<evidence type="ECO:0000313" key="4">
    <source>
        <dbReference type="WBParaSite" id="SBAD_0000123001-mRNA-1"/>
    </source>
</evidence>
<sequence length="328" mass="37244">MLSDYVPPYNATVVERLLNNVAKNAFEFRIRSFSLKIYFSAIGSDTGGSTRNPASFCGVVGFKPTYGLLSRHGLISLVNSLDVPAIFTKIIQQLSANSLLTLELMAGIDVKDSTTVDFERCKPAVKDLKSLKIGLPKEYFTDDLSKSVVKLWMEVATLLETTFGCKLVEVSLPHTPYSIRCYHVIGESEIASNMARYDGIEYGHRVEESSSLSNMVALSRQEGFNEVVRRRILAGNYFLLKRYNENYFNIYRSTSAAKVRRLIANDFYRLFRQDKVDLLLTPITPSDAPLYSEYVDNEDGYTRERTDDYFTQPVNLAGICLFWLINLW</sequence>
<dbReference type="PANTHER" id="PTHR11895">
    <property type="entry name" value="TRANSAMIDASE"/>
    <property type="match status" value="1"/>
</dbReference>
<dbReference type="AlphaFoldDB" id="A0A183IC36"/>
<dbReference type="GO" id="GO:0032543">
    <property type="term" value="P:mitochondrial translation"/>
    <property type="evidence" value="ECO:0007669"/>
    <property type="project" value="TreeGrafter"/>
</dbReference>
<reference evidence="2 3" key="2">
    <citation type="submission" date="2018-11" db="EMBL/GenBank/DDBJ databases">
        <authorList>
            <consortium name="Pathogen Informatics"/>
        </authorList>
    </citation>
    <scope>NUCLEOTIDE SEQUENCE [LARGE SCALE GENOMIC DNA]</scope>
</reference>
<dbReference type="Proteomes" id="UP000270296">
    <property type="component" value="Unassembled WGS sequence"/>
</dbReference>
<feature type="domain" description="Amidase" evidence="1">
    <location>
        <begin position="37"/>
        <end position="319"/>
    </location>
</feature>
<dbReference type="Pfam" id="PF01425">
    <property type="entry name" value="Amidase"/>
    <property type="match status" value="1"/>
</dbReference>
<dbReference type="EMBL" id="UZAM01006738">
    <property type="protein sequence ID" value="VDO93474.1"/>
    <property type="molecule type" value="Genomic_DNA"/>
</dbReference>
<evidence type="ECO:0000259" key="1">
    <source>
        <dbReference type="Pfam" id="PF01425"/>
    </source>
</evidence>
<accession>A0A183IC36</accession>
<dbReference type="WBParaSite" id="SBAD_0000123001-mRNA-1">
    <property type="protein sequence ID" value="SBAD_0000123001-mRNA-1"/>
    <property type="gene ID" value="SBAD_0000123001"/>
</dbReference>
<organism evidence="4">
    <name type="scientific">Soboliphyme baturini</name>
    <dbReference type="NCBI Taxonomy" id="241478"/>
    <lineage>
        <taxon>Eukaryota</taxon>
        <taxon>Metazoa</taxon>
        <taxon>Ecdysozoa</taxon>
        <taxon>Nematoda</taxon>
        <taxon>Enoplea</taxon>
        <taxon>Dorylaimia</taxon>
        <taxon>Dioctophymatida</taxon>
        <taxon>Dioctophymatoidea</taxon>
        <taxon>Soboliphymatidae</taxon>
        <taxon>Soboliphyme</taxon>
    </lineage>
</organism>
<proteinExistence type="predicted"/>
<dbReference type="GO" id="GO:0070681">
    <property type="term" value="P:glutaminyl-tRNAGln biosynthesis via transamidation"/>
    <property type="evidence" value="ECO:0007669"/>
    <property type="project" value="TreeGrafter"/>
</dbReference>
<evidence type="ECO:0000313" key="2">
    <source>
        <dbReference type="EMBL" id="VDO93474.1"/>
    </source>
</evidence>
<dbReference type="GO" id="GO:0030956">
    <property type="term" value="C:glutamyl-tRNA(Gln) amidotransferase complex"/>
    <property type="evidence" value="ECO:0007669"/>
    <property type="project" value="TreeGrafter"/>
</dbReference>
<dbReference type="PANTHER" id="PTHR11895:SF7">
    <property type="entry name" value="GLUTAMYL-TRNA(GLN) AMIDOTRANSFERASE SUBUNIT A, MITOCHONDRIAL"/>
    <property type="match status" value="1"/>
</dbReference>
<reference evidence="4" key="1">
    <citation type="submission" date="2016-06" db="UniProtKB">
        <authorList>
            <consortium name="WormBaseParasite"/>
        </authorList>
    </citation>
    <scope>IDENTIFICATION</scope>
</reference>
<dbReference type="GO" id="GO:0005739">
    <property type="term" value="C:mitochondrion"/>
    <property type="evidence" value="ECO:0007669"/>
    <property type="project" value="TreeGrafter"/>
</dbReference>
<keyword evidence="3" id="KW-1185">Reference proteome</keyword>